<dbReference type="Proteomes" id="UP000564964">
    <property type="component" value="Unassembled WGS sequence"/>
</dbReference>
<name>A0A7J4JJS7_9ARCH</name>
<sequence>MSLDRMKILMVSYSDCASGNASRLLGLASQLARRHEVAILFDGGNPRTGGNALPLSGKHSRLNPRFTPWLGSLYPTLLLGIPLKLLYGFRRYDLVHCFKPLPSSFIPAWLLARLFGARLLLDWDDWEGRGGFADQDPWPLRGFLDWFQGFALRHCDGIVAVTPFLEKEAKKFSPHVFLIANGADLEAFQPSPHLPGTSFKLLFLGHLFKSCDLDLVLHGLKHSIALGVELLVVGDGPRRAEFEELARQLRVTGKVRFLGFVPRQQIPGLLAEADAVALPLKDNLANKSRFPVKLGEYLAAGKVIIANPVGVVNDFLEDRRNGFLVHDAAEFGQVLDEIVRRPAFNQVVAVHARDTAESRLNWVDLANQLEKVYRLFKQAELK</sequence>
<dbReference type="Pfam" id="PF13579">
    <property type="entry name" value="Glyco_trans_4_4"/>
    <property type="match status" value="1"/>
</dbReference>
<evidence type="ECO:0000313" key="2">
    <source>
        <dbReference type="EMBL" id="HIH16197.1"/>
    </source>
</evidence>
<feature type="domain" description="Glycosyltransferase subfamily 4-like N-terminal" evidence="1">
    <location>
        <begin position="19"/>
        <end position="169"/>
    </location>
</feature>
<evidence type="ECO:0000259" key="1">
    <source>
        <dbReference type="Pfam" id="PF13579"/>
    </source>
</evidence>
<evidence type="ECO:0000313" key="3">
    <source>
        <dbReference type="EMBL" id="MBS3063643.1"/>
    </source>
</evidence>
<dbReference type="InterPro" id="IPR028098">
    <property type="entry name" value="Glyco_trans_4-like_N"/>
</dbReference>
<organism evidence="2 4">
    <name type="scientific">Candidatus Iainarchaeum sp</name>
    <dbReference type="NCBI Taxonomy" id="3101447"/>
    <lineage>
        <taxon>Archaea</taxon>
        <taxon>Candidatus Iainarchaeota</taxon>
        <taxon>Candidatus Iainarchaeia</taxon>
        <taxon>Candidatus Iainarchaeales</taxon>
        <taxon>Candidatus Iainarchaeaceae</taxon>
        <taxon>Candidatus Iainarchaeum</taxon>
    </lineage>
</organism>
<dbReference type="Gene3D" id="3.40.50.2000">
    <property type="entry name" value="Glycogen Phosphorylase B"/>
    <property type="match status" value="2"/>
</dbReference>
<dbReference type="SUPFAM" id="SSF53756">
    <property type="entry name" value="UDP-Glycosyltransferase/glycogen phosphorylase"/>
    <property type="match status" value="1"/>
</dbReference>
<dbReference type="PANTHER" id="PTHR12526">
    <property type="entry name" value="GLYCOSYLTRANSFERASE"/>
    <property type="match status" value="1"/>
</dbReference>
<comment type="caution">
    <text evidence="2">The sequence shown here is derived from an EMBL/GenBank/DDBJ whole genome shotgun (WGS) entry which is preliminary data.</text>
</comment>
<keyword evidence="2" id="KW-0808">Transferase</keyword>
<dbReference type="CDD" id="cd03794">
    <property type="entry name" value="GT4_WbuB-like"/>
    <property type="match status" value="1"/>
</dbReference>
<proteinExistence type="predicted"/>
<dbReference type="EMBL" id="JAGVWE010000006">
    <property type="protein sequence ID" value="MBS3063643.1"/>
    <property type="molecule type" value="Genomic_DNA"/>
</dbReference>
<protein>
    <submittedName>
        <fullName evidence="2">Glycosyltransferase family 4 protein</fullName>
    </submittedName>
</protein>
<dbReference type="Proteomes" id="UP000678237">
    <property type="component" value="Unassembled WGS sequence"/>
</dbReference>
<dbReference type="Pfam" id="PF13692">
    <property type="entry name" value="Glyco_trans_1_4"/>
    <property type="match status" value="1"/>
</dbReference>
<accession>A0A7J4JJS7</accession>
<evidence type="ECO:0000313" key="4">
    <source>
        <dbReference type="Proteomes" id="UP000564964"/>
    </source>
</evidence>
<reference evidence="3" key="2">
    <citation type="submission" date="2021-03" db="EMBL/GenBank/DDBJ databases">
        <authorList>
            <person name="Jaffe A."/>
        </authorList>
    </citation>
    <scope>NUCLEOTIDE SEQUENCE</scope>
    <source>
        <strain evidence="3">RIFCSPLOWO2_01_FULL_58_19</strain>
    </source>
</reference>
<reference evidence="2" key="1">
    <citation type="journal article" date="2020" name="bioRxiv">
        <title>A rank-normalized archaeal taxonomy based on genome phylogeny resolves widespread incomplete and uneven classifications.</title>
        <authorList>
            <person name="Rinke C."/>
            <person name="Chuvochina M."/>
            <person name="Mussig A.J."/>
            <person name="Chaumeil P.-A."/>
            <person name="Waite D.W."/>
            <person name="Whitman W.B."/>
            <person name="Parks D.H."/>
            <person name="Hugenholtz P."/>
        </authorList>
    </citation>
    <scope>NUCLEOTIDE SEQUENCE</scope>
    <source>
        <strain evidence="2">UBA10219</strain>
    </source>
</reference>
<dbReference type="AlphaFoldDB" id="A0A7J4JJS7"/>
<reference evidence="3" key="3">
    <citation type="submission" date="2021-05" db="EMBL/GenBank/DDBJ databases">
        <title>Protein family content uncovers lineage relationships and bacterial pathway maintenance mechanisms in DPANN archaea.</title>
        <authorList>
            <person name="Castelle C.J."/>
            <person name="Meheust R."/>
            <person name="Jaffe A.L."/>
            <person name="Seitz K."/>
            <person name="Gong X."/>
            <person name="Baker B.J."/>
            <person name="Banfield J.F."/>
        </authorList>
    </citation>
    <scope>NUCLEOTIDE SEQUENCE</scope>
    <source>
        <strain evidence="3">RIFCSPLOWO2_01_FULL_58_19</strain>
    </source>
</reference>
<dbReference type="EMBL" id="DUGH01000054">
    <property type="protein sequence ID" value="HIH16197.1"/>
    <property type="molecule type" value="Genomic_DNA"/>
</dbReference>
<gene>
    <name evidence="2" type="ORF">HA252_02220</name>
    <name evidence="3" type="ORF">J4203_07310</name>
</gene>
<dbReference type="GO" id="GO:0016740">
    <property type="term" value="F:transferase activity"/>
    <property type="evidence" value="ECO:0007669"/>
    <property type="project" value="UniProtKB-KW"/>
</dbReference>